<dbReference type="Proteomes" id="UP000700706">
    <property type="component" value="Unassembled WGS sequence"/>
</dbReference>
<sequence>MMLSLAPPVLRIVLDGTALHAASARCVATVLVRQVLSAPAVAEIAFADPPADLIDSCGIGTTLTLSVDTRPLFDGEITVVEQQRDAAHGWVLRLRAYDRLHRLRKRQRVRGWADASVADLAREAAADLGLACEGAAGAPRRSRLIQHDQSDFDLLADLALDAGFYLSLDDGVLRLLTLAGEGEEIGLRLGRDLLSVRATASAEAMRRSARTDGWDPARAAAVGATAGLARQDEEELRGIGLTAFEGLGERILVNRLAGDADEAKALAQADMDRAVAREVVIEGEAEGDPRIRPGRPLALEGLAGGMDGRCVVTCATHRFDDGGGYLSEFSTEPPARPRPSRAPAVTLGRVSAVDDPQRLARVRAALPAYGGIETDWMTVLAFGAGASKGAVVLPEVDDSILILFPEGDPARGIVLGGLFGERELPGAGSEGRRSFTFRSPSGQVFTLDGERALARIETSAGDVLELGPGGTVLHSTTDLTIEAPGRRITLRADAIDLKRG</sequence>
<dbReference type="SUPFAM" id="SSF69255">
    <property type="entry name" value="gp5 N-terminal domain-like"/>
    <property type="match status" value="1"/>
</dbReference>
<accession>A0A952FIF2</accession>
<evidence type="ECO:0000313" key="2">
    <source>
        <dbReference type="EMBL" id="MBW8725563.1"/>
    </source>
</evidence>
<dbReference type="Pfam" id="PF04717">
    <property type="entry name" value="Phage_base_V"/>
    <property type="match status" value="1"/>
</dbReference>
<evidence type="ECO:0000259" key="1">
    <source>
        <dbReference type="Pfam" id="PF04717"/>
    </source>
</evidence>
<protein>
    <submittedName>
        <fullName evidence="2">Phage baseplate assembly protein V</fullName>
    </submittedName>
</protein>
<reference evidence="2" key="1">
    <citation type="submission" date="2020-06" db="EMBL/GenBank/DDBJ databases">
        <title>Stable isotope informed genome-resolved metagenomics uncovers potential trophic interactions in rhizosphere soil.</title>
        <authorList>
            <person name="Starr E.P."/>
            <person name="Shi S."/>
            <person name="Blazewicz S.J."/>
            <person name="Koch B.J."/>
            <person name="Probst A.J."/>
            <person name="Hungate B.A."/>
            <person name="Pett-Ridge J."/>
            <person name="Firestone M.K."/>
            <person name="Banfield J.F."/>
        </authorList>
    </citation>
    <scope>NUCLEOTIDE SEQUENCE</scope>
    <source>
        <strain evidence="2">YM_69_17</strain>
    </source>
</reference>
<gene>
    <name evidence="2" type="ORF">JF625_10460</name>
</gene>
<dbReference type="EMBL" id="JAEKLZ010000176">
    <property type="protein sequence ID" value="MBW8725563.1"/>
    <property type="molecule type" value="Genomic_DNA"/>
</dbReference>
<dbReference type="Gene3D" id="2.40.50.230">
    <property type="entry name" value="Gp5 N-terminal domain"/>
    <property type="match status" value="1"/>
</dbReference>
<dbReference type="InterPro" id="IPR006531">
    <property type="entry name" value="Gp5/Vgr_OB"/>
</dbReference>
<name>A0A952FIF2_9PROT</name>
<organism evidence="2 3">
    <name type="scientific">Inquilinus limosus</name>
    <dbReference type="NCBI Taxonomy" id="171674"/>
    <lineage>
        <taxon>Bacteria</taxon>
        <taxon>Pseudomonadati</taxon>
        <taxon>Pseudomonadota</taxon>
        <taxon>Alphaproteobacteria</taxon>
        <taxon>Rhodospirillales</taxon>
        <taxon>Rhodospirillaceae</taxon>
        <taxon>Inquilinus</taxon>
    </lineage>
</organism>
<dbReference type="Pfam" id="PF05954">
    <property type="entry name" value="Phage_GPD"/>
    <property type="match status" value="1"/>
</dbReference>
<dbReference type="AlphaFoldDB" id="A0A952FIF2"/>
<evidence type="ECO:0000313" key="3">
    <source>
        <dbReference type="Proteomes" id="UP000700706"/>
    </source>
</evidence>
<dbReference type="SUPFAM" id="SSF69279">
    <property type="entry name" value="Phage tail proteins"/>
    <property type="match status" value="2"/>
</dbReference>
<comment type="caution">
    <text evidence="2">The sequence shown here is derived from an EMBL/GenBank/DDBJ whole genome shotgun (WGS) entry which is preliminary data.</text>
</comment>
<dbReference type="InterPro" id="IPR037026">
    <property type="entry name" value="Vgr_OB-fold_dom_sf"/>
</dbReference>
<feature type="domain" description="Gp5/Type VI secretion system Vgr protein OB-fold" evidence="1">
    <location>
        <begin position="347"/>
        <end position="419"/>
    </location>
</feature>
<proteinExistence type="predicted"/>